<organism evidence="2 3">
    <name type="scientific">Trichobilharzia regenti</name>
    <name type="common">Nasal bird schistosome</name>
    <dbReference type="NCBI Taxonomy" id="157069"/>
    <lineage>
        <taxon>Eukaryota</taxon>
        <taxon>Metazoa</taxon>
        <taxon>Spiralia</taxon>
        <taxon>Lophotrochozoa</taxon>
        <taxon>Platyhelminthes</taxon>
        <taxon>Trematoda</taxon>
        <taxon>Digenea</taxon>
        <taxon>Strigeidida</taxon>
        <taxon>Schistosomatoidea</taxon>
        <taxon>Schistosomatidae</taxon>
        <taxon>Trichobilharzia</taxon>
    </lineage>
</organism>
<protein>
    <submittedName>
        <fullName evidence="3">Uncharacterized protein</fullName>
    </submittedName>
</protein>
<reference evidence="2" key="1">
    <citation type="submission" date="2022-06" db="EMBL/GenBank/DDBJ databases">
        <authorList>
            <person name="Berger JAMES D."/>
            <person name="Berger JAMES D."/>
        </authorList>
    </citation>
    <scope>NUCLEOTIDE SEQUENCE [LARGE SCALE GENOMIC DNA]</scope>
</reference>
<evidence type="ECO:0000256" key="1">
    <source>
        <dbReference type="SAM" id="MobiDB-lite"/>
    </source>
</evidence>
<dbReference type="WBParaSite" id="TREG1_12960.1">
    <property type="protein sequence ID" value="TREG1_12960.1"/>
    <property type="gene ID" value="TREG1_12960"/>
</dbReference>
<feature type="region of interest" description="Disordered" evidence="1">
    <location>
        <begin position="89"/>
        <end position="109"/>
    </location>
</feature>
<feature type="compositionally biased region" description="Low complexity" evidence="1">
    <location>
        <begin position="90"/>
        <end position="109"/>
    </location>
</feature>
<sequence length="109" mass="12515">MTDAVMIPLENLNKNDNEQWIKTDDKKQPENGEIWFRTTSSRFQISVILRRNKYDSRCGQHHESEKHKALFNTEHVSKCSVYLTSDFVFSSSSSSSSSSSTTTLSSEHH</sequence>
<accession>A0AA85J4D1</accession>
<proteinExistence type="predicted"/>
<reference evidence="3" key="2">
    <citation type="submission" date="2023-11" db="UniProtKB">
        <authorList>
            <consortium name="WormBaseParasite"/>
        </authorList>
    </citation>
    <scope>IDENTIFICATION</scope>
</reference>
<name>A0AA85J4D1_TRIRE</name>
<dbReference type="Proteomes" id="UP000050795">
    <property type="component" value="Unassembled WGS sequence"/>
</dbReference>
<keyword evidence="2" id="KW-1185">Reference proteome</keyword>
<evidence type="ECO:0000313" key="3">
    <source>
        <dbReference type="WBParaSite" id="TREG1_12960.1"/>
    </source>
</evidence>
<evidence type="ECO:0000313" key="2">
    <source>
        <dbReference type="Proteomes" id="UP000050795"/>
    </source>
</evidence>
<dbReference type="AlphaFoldDB" id="A0AA85J4D1"/>